<keyword evidence="1" id="KW-0812">Transmembrane</keyword>
<feature type="transmembrane region" description="Helical" evidence="1">
    <location>
        <begin position="6"/>
        <end position="30"/>
    </location>
</feature>
<reference evidence="2 3" key="2">
    <citation type="submission" date="2008-11" db="EMBL/GenBank/DDBJ databases">
        <authorList>
            <person name="Fulton L."/>
            <person name="Clifton S."/>
            <person name="Fulton B."/>
            <person name="Xu J."/>
            <person name="Minx P."/>
            <person name="Pepin K.H."/>
            <person name="Johnson M."/>
            <person name="Bhonagiri V."/>
            <person name="Nash W.E."/>
            <person name="Mardis E.R."/>
            <person name="Wilson R.K."/>
        </authorList>
    </citation>
    <scope>NUCLEOTIDE SEQUENCE [LARGE SCALE GENOMIC DNA]</scope>
    <source>
        <strain evidence="2 3">ATCC 43243</strain>
    </source>
</reference>
<keyword evidence="1" id="KW-1133">Transmembrane helix</keyword>
<accession>B7API3</accession>
<keyword evidence="1" id="KW-0472">Membrane</keyword>
<gene>
    <name evidence="2" type="ORF">BACPEC_00589</name>
</gene>
<keyword evidence="3" id="KW-1185">Reference proteome</keyword>
<dbReference type="HOGENOM" id="CLU_3149618_0_0_9"/>
<dbReference type="Proteomes" id="UP000003136">
    <property type="component" value="Unassembled WGS sequence"/>
</dbReference>
<protein>
    <submittedName>
        <fullName evidence="2">Uncharacterized protein</fullName>
    </submittedName>
</protein>
<evidence type="ECO:0000256" key="1">
    <source>
        <dbReference type="SAM" id="Phobius"/>
    </source>
</evidence>
<reference evidence="2 3" key="1">
    <citation type="submission" date="2008-11" db="EMBL/GenBank/DDBJ databases">
        <title>Draft genome sequence of Bacteroides pectinophilus (ATCC 43243).</title>
        <authorList>
            <person name="Sudarsanam P."/>
            <person name="Ley R."/>
            <person name="Guruge J."/>
            <person name="Turnbaugh P.J."/>
            <person name="Mahowald M."/>
            <person name="Liep D."/>
            <person name="Gordon J."/>
        </authorList>
    </citation>
    <scope>NUCLEOTIDE SEQUENCE [LARGE SCALE GENOMIC DNA]</scope>
    <source>
        <strain evidence="2 3">ATCC 43243</strain>
    </source>
</reference>
<organism evidence="2 3">
    <name type="scientific">[Bacteroides] pectinophilus ATCC 43243</name>
    <dbReference type="NCBI Taxonomy" id="483218"/>
    <lineage>
        <taxon>Bacteria</taxon>
        <taxon>Bacillati</taxon>
        <taxon>Bacillota</taxon>
        <taxon>Clostridia</taxon>
        <taxon>Eubacteriales</taxon>
    </lineage>
</organism>
<evidence type="ECO:0000313" key="3">
    <source>
        <dbReference type="Proteomes" id="UP000003136"/>
    </source>
</evidence>
<comment type="caution">
    <text evidence="2">The sequence shown here is derived from an EMBL/GenBank/DDBJ whole genome shotgun (WGS) entry which is preliminary data.</text>
</comment>
<sequence>MLAYIFLKNNVVVFCFHYFLQLYVILCIMLEKINQDALSTHKNEWRLL</sequence>
<proteinExistence type="predicted"/>
<dbReference type="STRING" id="483218.BACPEC_00589"/>
<dbReference type="EMBL" id="ABVQ01000034">
    <property type="protein sequence ID" value="EEC58457.1"/>
    <property type="molecule type" value="Genomic_DNA"/>
</dbReference>
<dbReference type="AlphaFoldDB" id="B7API3"/>
<evidence type="ECO:0000313" key="2">
    <source>
        <dbReference type="EMBL" id="EEC58457.1"/>
    </source>
</evidence>
<name>B7API3_9FIRM</name>